<feature type="compositionally biased region" description="Acidic residues" evidence="1">
    <location>
        <begin position="1"/>
        <end position="21"/>
    </location>
</feature>
<dbReference type="EMBL" id="KV429372">
    <property type="protein sequence ID" value="KZT63014.1"/>
    <property type="molecule type" value="Genomic_DNA"/>
</dbReference>
<name>A0A165KE16_9APHY</name>
<accession>A0A165KE16</accession>
<reference evidence="2 3" key="1">
    <citation type="journal article" date="2016" name="Mol. Biol. Evol.">
        <title>Comparative Genomics of Early-Diverging Mushroom-Forming Fungi Provides Insights into the Origins of Lignocellulose Decay Capabilities.</title>
        <authorList>
            <person name="Nagy L.G."/>
            <person name="Riley R."/>
            <person name="Tritt A."/>
            <person name="Adam C."/>
            <person name="Daum C."/>
            <person name="Floudas D."/>
            <person name="Sun H."/>
            <person name="Yadav J.S."/>
            <person name="Pangilinan J."/>
            <person name="Larsson K.H."/>
            <person name="Matsuura K."/>
            <person name="Barry K."/>
            <person name="Labutti K."/>
            <person name="Kuo R."/>
            <person name="Ohm R.A."/>
            <person name="Bhattacharya S.S."/>
            <person name="Shirouzu T."/>
            <person name="Yoshinaga Y."/>
            <person name="Martin F.M."/>
            <person name="Grigoriev I.V."/>
            <person name="Hibbett D.S."/>
        </authorList>
    </citation>
    <scope>NUCLEOTIDE SEQUENCE [LARGE SCALE GENOMIC DNA]</scope>
    <source>
        <strain evidence="2 3">L-15889</strain>
    </source>
</reference>
<dbReference type="Proteomes" id="UP000076727">
    <property type="component" value="Unassembled WGS sequence"/>
</dbReference>
<evidence type="ECO:0000313" key="2">
    <source>
        <dbReference type="EMBL" id="KZT63014.1"/>
    </source>
</evidence>
<gene>
    <name evidence="2" type="ORF">DAEQUDRAFT_771052</name>
</gene>
<evidence type="ECO:0000313" key="3">
    <source>
        <dbReference type="Proteomes" id="UP000076727"/>
    </source>
</evidence>
<protein>
    <submittedName>
        <fullName evidence="2">Uncharacterized protein</fullName>
    </submittedName>
</protein>
<organism evidence="2 3">
    <name type="scientific">Daedalea quercina L-15889</name>
    <dbReference type="NCBI Taxonomy" id="1314783"/>
    <lineage>
        <taxon>Eukaryota</taxon>
        <taxon>Fungi</taxon>
        <taxon>Dikarya</taxon>
        <taxon>Basidiomycota</taxon>
        <taxon>Agaricomycotina</taxon>
        <taxon>Agaricomycetes</taxon>
        <taxon>Polyporales</taxon>
        <taxon>Fomitopsis</taxon>
    </lineage>
</organism>
<feature type="region of interest" description="Disordered" evidence="1">
    <location>
        <begin position="1"/>
        <end position="100"/>
    </location>
</feature>
<dbReference type="AlphaFoldDB" id="A0A165KE16"/>
<evidence type="ECO:0000256" key="1">
    <source>
        <dbReference type="SAM" id="MobiDB-lite"/>
    </source>
</evidence>
<feature type="compositionally biased region" description="Polar residues" evidence="1">
    <location>
        <begin position="48"/>
        <end position="57"/>
    </location>
</feature>
<sequence length="100" mass="10212">MEEAVEPEVLEARDEDMDEEERNIVGHLGGAASAKKVPVSPNKDRSGGTPTIPSSMSKGKGKAIPEPEPAAGCGKSTKSAAGDKVGAEKMMVSKTSGGKC</sequence>
<keyword evidence="3" id="KW-1185">Reference proteome</keyword>
<proteinExistence type="predicted"/>